<evidence type="ECO:0000313" key="1">
    <source>
        <dbReference type="EMBL" id="RZU62856.1"/>
    </source>
</evidence>
<organism evidence="1 2">
    <name type="scientific">Zhihengliuella halotolerans</name>
    <dbReference type="NCBI Taxonomy" id="370736"/>
    <lineage>
        <taxon>Bacteria</taxon>
        <taxon>Bacillati</taxon>
        <taxon>Actinomycetota</taxon>
        <taxon>Actinomycetes</taxon>
        <taxon>Micrococcales</taxon>
        <taxon>Micrococcaceae</taxon>
        <taxon>Zhihengliuella</taxon>
    </lineage>
</organism>
<proteinExistence type="predicted"/>
<evidence type="ECO:0000313" key="2">
    <source>
        <dbReference type="Proteomes" id="UP000292685"/>
    </source>
</evidence>
<sequence length="72" mass="8440">MTARRRLEALAWKEGKWWYAEIPEIGRLTCARKRRNIKAFARDLAAVTLDVAEKELDVRINFIRPADRAQTL</sequence>
<keyword evidence="2" id="KW-1185">Reference proteome</keyword>
<reference evidence="1 2" key="1">
    <citation type="submission" date="2019-02" db="EMBL/GenBank/DDBJ databases">
        <title>Sequencing the genomes of 1000 actinobacteria strains.</title>
        <authorList>
            <person name="Klenk H.-P."/>
        </authorList>
    </citation>
    <scope>NUCLEOTIDE SEQUENCE [LARGE SCALE GENOMIC DNA]</scope>
    <source>
        <strain evidence="1 2">DSM 17364</strain>
    </source>
</reference>
<gene>
    <name evidence="1" type="ORF">EV380_2461</name>
</gene>
<protein>
    <submittedName>
        <fullName evidence="1">Uncharacterized protein</fullName>
    </submittedName>
</protein>
<accession>A0A4V2GA49</accession>
<name>A0A4V2GA49_9MICC</name>
<comment type="caution">
    <text evidence="1">The sequence shown here is derived from an EMBL/GenBank/DDBJ whole genome shotgun (WGS) entry which is preliminary data.</text>
</comment>
<dbReference type="Proteomes" id="UP000292685">
    <property type="component" value="Unassembled WGS sequence"/>
</dbReference>
<dbReference type="AlphaFoldDB" id="A0A4V2GA49"/>
<dbReference type="EMBL" id="SHLA01000001">
    <property type="protein sequence ID" value="RZU62856.1"/>
    <property type="molecule type" value="Genomic_DNA"/>
</dbReference>